<evidence type="ECO:0000256" key="1">
    <source>
        <dbReference type="ARBA" id="ARBA00008520"/>
    </source>
</evidence>
<evidence type="ECO:0000313" key="7">
    <source>
        <dbReference type="Proteomes" id="UP000637695"/>
    </source>
</evidence>
<sequence length="456" mass="49385">MTRRVTWMAAAAAGLVLTVSGCGGAPPAPGGGNSGGSQKTGANANGLDWNKTSDPSLKGQTITVLWTDTNGPNGPKAKLLKQFTKETGIKVRELGVAYNNLYDKVMTAAMANTSDIDVVEMDTIWAGQYYQGHIAVDLTHVIPKQVQDGFTPSSLGSVTYQGHLMAMPWYSSTKHFYWNNKLLHEADITHPPRTWDEFRQDSLIIQKKLGPKGIYASGWSWKQAESLTCDYVGMVGAFGGQFFDKNGHPAFDKGGGLKALQFMVQLMKDKTVDPASLQWTEQDVLNAFEAGKIAMMSNWEGVFPQVNDPSQSKIVGQADVGLLPGEGNVVSASCTGSEGVAIMQNSKHKEAALAFLKWIGSREYQLAEFQQEGQYPSLKSLYNDPALKKADTSHTLAKIQAQFQYGINRPNAPGYVNWSDTLASALHSALSGQMAPDKALQKAAAKIEQAIQNENS</sequence>
<keyword evidence="3 5" id="KW-0732">Signal</keyword>
<comment type="similarity">
    <text evidence="1">Belongs to the bacterial solute-binding protein 1 family.</text>
</comment>
<dbReference type="SUPFAM" id="SSF53850">
    <property type="entry name" value="Periplasmic binding protein-like II"/>
    <property type="match status" value="1"/>
</dbReference>
<accession>A0A917K7B0</accession>
<dbReference type="RefSeq" id="WP_188881520.1">
    <property type="nucleotide sequence ID" value="NZ_BMOY01000011.1"/>
</dbReference>
<evidence type="ECO:0000256" key="5">
    <source>
        <dbReference type="SAM" id="SignalP"/>
    </source>
</evidence>
<dbReference type="AlphaFoldDB" id="A0A917K7B0"/>
<reference evidence="6" key="1">
    <citation type="journal article" date="2014" name="Int. J. Syst. Evol. Microbiol.">
        <title>Complete genome sequence of Corynebacterium casei LMG S-19264T (=DSM 44701T), isolated from a smear-ripened cheese.</title>
        <authorList>
            <consortium name="US DOE Joint Genome Institute (JGI-PGF)"/>
            <person name="Walter F."/>
            <person name="Albersmeier A."/>
            <person name="Kalinowski J."/>
            <person name="Ruckert C."/>
        </authorList>
    </citation>
    <scope>NUCLEOTIDE SEQUENCE</scope>
    <source>
        <strain evidence="6">JCM 18487</strain>
    </source>
</reference>
<keyword evidence="7" id="KW-1185">Reference proteome</keyword>
<protein>
    <submittedName>
        <fullName evidence="6">ABC transporter substrate-binding protein</fullName>
    </submittedName>
</protein>
<name>A0A917K7B0_9BACL</name>
<reference evidence="6" key="2">
    <citation type="submission" date="2020-09" db="EMBL/GenBank/DDBJ databases">
        <authorList>
            <person name="Sun Q."/>
            <person name="Ohkuma M."/>
        </authorList>
    </citation>
    <scope>NUCLEOTIDE SEQUENCE</scope>
    <source>
        <strain evidence="6">JCM 18487</strain>
    </source>
</reference>
<keyword evidence="2" id="KW-0813">Transport</keyword>
<organism evidence="6 7">
    <name type="scientific">Alicyclobacillus cellulosilyticus</name>
    <dbReference type="NCBI Taxonomy" id="1003997"/>
    <lineage>
        <taxon>Bacteria</taxon>
        <taxon>Bacillati</taxon>
        <taxon>Bacillota</taxon>
        <taxon>Bacilli</taxon>
        <taxon>Bacillales</taxon>
        <taxon>Alicyclobacillaceae</taxon>
        <taxon>Alicyclobacillus</taxon>
    </lineage>
</organism>
<dbReference type="Proteomes" id="UP000637695">
    <property type="component" value="Unassembled WGS sequence"/>
</dbReference>
<dbReference type="InterPro" id="IPR050490">
    <property type="entry name" value="Bact_solute-bd_prot1"/>
</dbReference>
<dbReference type="EMBL" id="BMOY01000011">
    <property type="protein sequence ID" value="GGJ02646.1"/>
    <property type="molecule type" value="Genomic_DNA"/>
</dbReference>
<feature type="region of interest" description="Disordered" evidence="4">
    <location>
        <begin position="28"/>
        <end position="55"/>
    </location>
</feature>
<dbReference type="PANTHER" id="PTHR43649:SF34">
    <property type="entry name" value="ABC TRANSPORTER PERIPLASMIC-BINDING PROTEIN YCJN-RELATED"/>
    <property type="match status" value="1"/>
</dbReference>
<proteinExistence type="inferred from homology"/>
<evidence type="ECO:0000256" key="4">
    <source>
        <dbReference type="SAM" id="MobiDB-lite"/>
    </source>
</evidence>
<dbReference type="Pfam" id="PF01547">
    <property type="entry name" value="SBP_bac_1"/>
    <property type="match status" value="1"/>
</dbReference>
<evidence type="ECO:0000256" key="3">
    <source>
        <dbReference type="ARBA" id="ARBA00022729"/>
    </source>
</evidence>
<dbReference type="PANTHER" id="PTHR43649">
    <property type="entry name" value="ARABINOSE-BINDING PROTEIN-RELATED"/>
    <property type="match status" value="1"/>
</dbReference>
<dbReference type="PROSITE" id="PS51257">
    <property type="entry name" value="PROKAR_LIPOPROTEIN"/>
    <property type="match status" value="1"/>
</dbReference>
<comment type="caution">
    <text evidence="6">The sequence shown here is derived from an EMBL/GenBank/DDBJ whole genome shotgun (WGS) entry which is preliminary data.</text>
</comment>
<evidence type="ECO:0000313" key="6">
    <source>
        <dbReference type="EMBL" id="GGJ02646.1"/>
    </source>
</evidence>
<dbReference type="InterPro" id="IPR006059">
    <property type="entry name" value="SBP"/>
</dbReference>
<gene>
    <name evidence="6" type="ORF">GCM10010885_09920</name>
</gene>
<evidence type="ECO:0000256" key="2">
    <source>
        <dbReference type="ARBA" id="ARBA00022448"/>
    </source>
</evidence>
<feature type="signal peptide" evidence="5">
    <location>
        <begin position="1"/>
        <end position="24"/>
    </location>
</feature>
<dbReference type="Gene3D" id="3.40.190.10">
    <property type="entry name" value="Periplasmic binding protein-like II"/>
    <property type="match status" value="2"/>
</dbReference>
<feature type="chain" id="PRO_5037206947" evidence="5">
    <location>
        <begin position="25"/>
        <end position="456"/>
    </location>
</feature>